<evidence type="ECO:0000313" key="1">
    <source>
        <dbReference type="EMBL" id="CAG8739566.1"/>
    </source>
</evidence>
<evidence type="ECO:0000313" key="2">
    <source>
        <dbReference type="Proteomes" id="UP000789405"/>
    </source>
</evidence>
<dbReference type="EMBL" id="CAJVPY010013272">
    <property type="protein sequence ID" value="CAG8739566.1"/>
    <property type="molecule type" value="Genomic_DNA"/>
</dbReference>
<protein>
    <submittedName>
        <fullName evidence="1">20446_t:CDS:1</fullName>
    </submittedName>
</protein>
<dbReference type="Proteomes" id="UP000789405">
    <property type="component" value="Unassembled WGS sequence"/>
</dbReference>
<comment type="caution">
    <text evidence="1">The sequence shown here is derived from an EMBL/GenBank/DDBJ whole genome shotgun (WGS) entry which is preliminary data.</text>
</comment>
<reference evidence="1" key="1">
    <citation type="submission" date="2021-06" db="EMBL/GenBank/DDBJ databases">
        <authorList>
            <person name="Kallberg Y."/>
            <person name="Tangrot J."/>
            <person name="Rosling A."/>
        </authorList>
    </citation>
    <scope>NUCLEOTIDE SEQUENCE</scope>
    <source>
        <strain evidence="1">MA453B</strain>
    </source>
</reference>
<feature type="non-terminal residue" evidence="1">
    <location>
        <position position="1"/>
    </location>
</feature>
<dbReference type="OrthoDB" id="2303075at2759"/>
<name>A0A9N9IKI1_9GLOM</name>
<keyword evidence="2" id="KW-1185">Reference proteome</keyword>
<organism evidence="1 2">
    <name type="scientific">Dentiscutata erythropus</name>
    <dbReference type="NCBI Taxonomy" id="1348616"/>
    <lineage>
        <taxon>Eukaryota</taxon>
        <taxon>Fungi</taxon>
        <taxon>Fungi incertae sedis</taxon>
        <taxon>Mucoromycota</taxon>
        <taxon>Glomeromycotina</taxon>
        <taxon>Glomeromycetes</taxon>
        <taxon>Diversisporales</taxon>
        <taxon>Gigasporaceae</taxon>
        <taxon>Dentiscutata</taxon>
    </lineage>
</organism>
<sequence length="54" mass="5919">QSFRLMKRCGFFSKIIGDCDEGKDLGENCAVLPCKKNLSCKVDQTGTPTCTFPS</sequence>
<gene>
    <name evidence="1" type="ORF">DERYTH_LOCUS15879</name>
</gene>
<proteinExistence type="predicted"/>
<accession>A0A9N9IKI1</accession>
<dbReference type="AlphaFoldDB" id="A0A9N9IKI1"/>